<evidence type="ECO:0000256" key="3">
    <source>
        <dbReference type="ARBA" id="ARBA00022643"/>
    </source>
</evidence>
<dbReference type="Pfam" id="PF01613">
    <property type="entry name" value="Flavin_Reduct"/>
    <property type="match status" value="1"/>
</dbReference>
<gene>
    <name evidence="6" type="ORF">SAMN05443248_6982</name>
</gene>
<dbReference type="SMART" id="SM00903">
    <property type="entry name" value="Flavin_Reduct"/>
    <property type="match status" value="1"/>
</dbReference>
<keyword evidence="2" id="KW-0285">Flavoprotein</keyword>
<comment type="cofactor">
    <cofactor evidence="1">
        <name>FMN</name>
        <dbReference type="ChEBI" id="CHEBI:58210"/>
    </cofactor>
</comment>
<dbReference type="Gene3D" id="2.30.110.10">
    <property type="entry name" value="Electron Transport, Fmn-binding Protein, Chain A"/>
    <property type="match status" value="1"/>
</dbReference>
<reference evidence="6 7" key="1">
    <citation type="submission" date="2016-11" db="EMBL/GenBank/DDBJ databases">
        <authorList>
            <person name="Jaros S."/>
            <person name="Januszkiewicz K."/>
            <person name="Wedrychowicz H."/>
        </authorList>
    </citation>
    <scope>NUCLEOTIDE SEQUENCE [LARGE SCALE GENOMIC DNA]</scope>
    <source>
        <strain evidence="6 7">GAS138</strain>
    </source>
</reference>
<comment type="similarity">
    <text evidence="4">Belongs to the flavoredoxin family.</text>
</comment>
<dbReference type="PANTHER" id="PTHR33798">
    <property type="entry name" value="FLAVOPROTEIN OXYGENASE"/>
    <property type="match status" value="1"/>
</dbReference>
<dbReference type="EMBL" id="LT670817">
    <property type="protein sequence ID" value="SHH94256.1"/>
    <property type="molecule type" value="Genomic_DNA"/>
</dbReference>
<dbReference type="AlphaFoldDB" id="A0A1M5X2Z6"/>
<dbReference type="PANTHER" id="PTHR33798:SF5">
    <property type="entry name" value="FLAVIN REDUCTASE LIKE DOMAIN-CONTAINING PROTEIN"/>
    <property type="match status" value="1"/>
</dbReference>
<evidence type="ECO:0000256" key="4">
    <source>
        <dbReference type="ARBA" id="ARBA00038054"/>
    </source>
</evidence>
<organism evidence="6 7">
    <name type="scientific">Bradyrhizobium erythrophlei</name>
    <dbReference type="NCBI Taxonomy" id="1437360"/>
    <lineage>
        <taxon>Bacteria</taxon>
        <taxon>Pseudomonadati</taxon>
        <taxon>Pseudomonadota</taxon>
        <taxon>Alphaproteobacteria</taxon>
        <taxon>Hyphomicrobiales</taxon>
        <taxon>Nitrobacteraceae</taxon>
        <taxon>Bradyrhizobium</taxon>
    </lineage>
</organism>
<dbReference type="InterPro" id="IPR012349">
    <property type="entry name" value="Split_barrel_FMN-bd"/>
</dbReference>
<proteinExistence type="inferred from homology"/>
<name>A0A1M5X2Z6_9BRAD</name>
<evidence type="ECO:0000313" key="7">
    <source>
        <dbReference type="Proteomes" id="UP000189796"/>
    </source>
</evidence>
<protein>
    <submittedName>
        <fullName evidence="6">NADH-FMN oxidoreductase RutF, flavin reductase (DIM6/NTAB) family</fullName>
    </submittedName>
</protein>
<dbReference type="OrthoDB" id="9783347at2"/>
<dbReference type="RefSeq" id="WP_079605271.1">
    <property type="nucleotide sequence ID" value="NZ_LT670817.1"/>
</dbReference>
<dbReference type="GO" id="GO:0016646">
    <property type="term" value="F:oxidoreductase activity, acting on the CH-NH group of donors, NAD or NADP as acceptor"/>
    <property type="evidence" value="ECO:0007669"/>
    <property type="project" value="UniProtKB-ARBA"/>
</dbReference>
<keyword evidence="3" id="KW-0288">FMN</keyword>
<dbReference type="InterPro" id="IPR002563">
    <property type="entry name" value="Flavin_Rdtase-like_dom"/>
</dbReference>
<evidence type="ECO:0000256" key="2">
    <source>
        <dbReference type="ARBA" id="ARBA00022630"/>
    </source>
</evidence>
<feature type="domain" description="Flavin reductase like" evidence="5">
    <location>
        <begin position="19"/>
        <end position="171"/>
    </location>
</feature>
<accession>A0A1M5X2Z6</accession>
<dbReference type="Proteomes" id="UP000189796">
    <property type="component" value="Chromosome I"/>
</dbReference>
<evidence type="ECO:0000259" key="5">
    <source>
        <dbReference type="SMART" id="SM00903"/>
    </source>
</evidence>
<evidence type="ECO:0000256" key="1">
    <source>
        <dbReference type="ARBA" id="ARBA00001917"/>
    </source>
</evidence>
<sequence>MLVPAETLTADEAYRVLTGCVVPRPIAWVTSLSEKGIVNVAPFSAFTFVSNKPPMVGVSIGRKAGVLKDTARNILWSREFVVNIGNLDLLDQLHLSAQEFPKEISEAEELKIDVAGSERVKSPRIAAAPISLECRLHNVFEFGDMKSCFFVGEVVMFHIRDGLMKNGKIETRDLRPICRLGGPNYAELGDIITKRAIRVTPK</sequence>
<dbReference type="SUPFAM" id="SSF50475">
    <property type="entry name" value="FMN-binding split barrel"/>
    <property type="match status" value="1"/>
</dbReference>
<dbReference type="GO" id="GO:0010181">
    <property type="term" value="F:FMN binding"/>
    <property type="evidence" value="ECO:0007669"/>
    <property type="project" value="InterPro"/>
</dbReference>
<evidence type="ECO:0000313" key="6">
    <source>
        <dbReference type="EMBL" id="SHH94256.1"/>
    </source>
</evidence>